<evidence type="ECO:0000313" key="3">
    <source>
        <dbReference type="Proteomes" id="UP000186914"/>
    </source>
</evidence>
<keyword evidence="1" id="KW-1133">Transmembrane helix</keyword>
<reference evidence="3" key="1">
    <citation type="submission" date="2017-01" db="EMBL/GenBank/DDBJ databases">
        <authorList>
            <person name="Varghese N."/>
            <person name="Submissions S."/>
        </authorList>
    </citation>
    <scope>NUCLEOTIDE SEQUENCE [LARGE SCALE GENOMIC DNA]</scope>
    <source>
        <strain evidence="3">CGMCC 1.7737</strain>
    </source>
</reference>
<evidence type="ECO:0000256" key="1">
    <source>
        <dbReference type="SAM" id="Phobius"/>
    </source>
</evidence>
<keyword evidence="1" id="KW-0472">Membrane</keyword>
<keyword evidence="1" id="KW-0812">Transmembrane</keyword>
<dbReference type="AlphaFoldDB" id="A0A1N7BGZ2"/>
<evidence type="ECO:0000313" key="2">
    <source>
        <dbReference type="EMBL" id="SIR50454.1"/>
    </source>
</evidence>
<name>A0A1N7BGZ2_9EURY</name>
<dbReference type="Proteomes" id="UP000186914">
    <property type="component" value="Unassembled WGS sequence"/>
</dbReference>
<organism evidence="2 3">
    <name type="scientific">Haladaptatus litoreus</name>
    <dbReference type="NCBI Taxonomy" id="553468"/>
    <lineage>
        <taxon>Archaea</taxon>
        <taxon>Methanobacteriati</taxon>
        <taxon>Methanobacteriota</taxon>
        <taxon>Stenosarchaea group</taxon>
        <taxon>Halobacteria</taxon>
        <taxon>Halobacteriales</taxon>
        <taxon>Haladaptataceae</taxon>
        <taxon>Haladaptatus</taxon>
    </lineage>
</organism>
<dbReference type="EMBL" id="FTNO01000002">
    <property type="protein sequence ID" value="SIR50454.1"/>
    <property type="molecule type" value="Genomic_DNA"/>
</dbReference>
<protein>
    <submittedName>
        <fullName evidence="2">Uncharacterized protein</fullName>
    </submittedName>
</protein>
<gene>
    <name evidence="2" type="ORF">SAMN05421858_2546</name>
</gene>
<proteinExistence type="predicted"/>
<keyword evidence="3" id="KW-1185">Reference proteome</keyword>
<sequence length="62" mass="7302">MMTNYDFEPLRRKQNLLTTLVLFLVFIELVRILTTWDWDPIRASAAAVFFTAIAWLLAYFSS</sequence>
<feature type="transmembrane region" description="Helical" evidence="1">
    <location>
        <begin position="41"/>
        <end position="60"/>
    </location>
</feature>
<accession>A0A1N7BGZ2</accession>